<keyword evidence="2" id="KW-1185">Reference proteome</keyword>
<dbReference type="RefSeq" id="WP_254098333.1">
    <property type="nucleotide sequence ID" value="NZ_JANATA010000002.1"/>
</dbReference>
<protein>
    <submittedName>
        <fullName evidence="1">Uncharacterized protein</fullName>
    </submittedName>
</protein>
<evidence type="ECO:0000313" key="2">
    <source>
        <dbReference type="Proteomes" id="UP001165413"/>
    </source>
</evidence>
<evidence type="ECO:0000313" key="1">
    <source>
        <dbReference type="EMBL" id="MCP3427707.1"/>
    </source>
</evidence>
<accession>A0AA41WW84</accession>
<organism evidence="1 2">
    <name type="scientific">Opacimonas viscosa</name>
    <dbReference type="NCBI Taxonomy" id="2961944"/>
    <lineage>
        <taxon>Bacteria</taxon>
        <taxon>Pseudomonadati</taxon>
        <taxon>Pseudomonadota</taxon>
        <taxon>Gammaproteobacteria</taxon>
        <taxon>Alteromonadales</taxon>
        <taxon>Alteromonadaceae</taxon>
        <taxon>Opacimonas</taxon>
    </lineage>
</organism>
<reference evidence="1" key="1">
    <citation type="submission" date="2022-07" db="EMBL/GenBank/DDBJ databases">
        <title>Characterization of the Novel Bacterium Alteromonas immobilis LMIT006 and Alteromonas gregis LMIT007.</title>
        <authorList>
            <person name="Lin X."/>
        </authorList>
    </citation>
    <scope>NUCLEOTIDE SEQUENCE</scope>
    <source>
        <strain evidence="1">LMIT007</strain>
    </source>
</reference>
<dbReference type="AlphaFoldDB" id="A0AA41WW84"/>
<sequence>MKSLSLLSVILISLLVSTESKSETSVITIDGVNQNGTNSSDYFVIQSGVNLDIDALQGIDFIEALILGSAQTTLAYSSSTDTISIYGDDLSVTGNFSSFEDIQFSFDETNNDIKISGRSWRPTFIDAREGEDKITTPYTGVVGGRVYVSSLSDGVFKVKASNGHLADFTFKNFEILSTTNGESNLYISSDDLVQFKEVHGGESSTLDTLYIEQGSETVFIWDENGIWYFSTLGSETVTQIHSFEFLDINASTIYTTNKELFSTSFGGNTLYGIDSLQFYSNSTDIRAIDNLNTATFFDVTSENIESIEVARPEVGSGAKIIIDGVNQNGTNSSDYFVIQ</sequence>
<proteinExistence type="predicted"/>
<feature type="non-terminal residue" evidence="1">
    <location>
        <position position="339"/>
    </location>
</feature>
<comment type="caution">
    <text evidence="1">The sequence shown here is derived from an EMBL/GenBank/DDBJ whole genome shotgun (WGS) entry which is preliminary data.</text>
</comment>
<name>A0AA41WW84_9ALTE</name>
<dbReference type="EMBL" id="JANATA010000002">
    <property type="protein sequence ID" value="MCP3427707.1"/>
    <property type="molecule type" value="Genomic_DNA"/>
</dbReference>
<gene>
    <name evidence="1" type="ORF">NLF92_01975</name>
</gene>
<dbReference type="Proteomes" id="UP001165413">
    <property type="component" value="Unassembled WGS sequence"/>
</dbReference>